<dbReference type="PROSITE" id="PS50966">
    <property type="entry name" value="ZF_SWIM"/>
    <property type="match status" value="1"/>
</dbReference>
<dbReference type="GO" id="GO:0008270">
    <property type="term" value="F:zinc ion binding"/>
    <property type="evidence" value="ECO:0007669"/>
    <property type="project" value="UniProtKB-KW"/>
</dbReference>
<evidence type="ECO:0000259" key="3">
    <source>
        <dbReference type="PROSITE" id="PS50089"/>
    </source>
</evidence>
<dbReference type="Proteomes" id="UP000757232">
    <property type="component" value="Unassembled WGS sequence"/>
</dbReference>
<accession>A0A9Q5HXX2</accession>
<dbReference type="InterPro" id="IPR039903">
    <property type="entry name" value="Zswim2"/>
</dbReference>
<feature type="domain" description="RING-type" evidence="3">
    <location>
        <begin position="265"/>
        <end position="312"/>
    </location>
</feature>
<dbReference type="Gene3D" id="3.30.40.10">
    <property type="entry name" value="Zinc/RING finger domain, C3HC4 (zinc finger)"/>
    <property type="match status" value="1"/>
</dbReference>
<dbReference type="OrthoDB" id="2122982at2759"/>
<dbReference type="InterPro" id="IPR007527">
    <property type="entry name" value="Znf_SWIM"/>
</dbReference>
<reference evidence="5" key="1">
    <citation type="submission" date="2016-06" db="EMBL/GenBank/DDBJ databases">
        <title>Draft Genome sequence of the fungus Inonotus baumii.</title>
        <authorList>
            <person name="Zhu H."/>
            <person name="Lin W."/>
        </authorList>
    </citation>
    <scope>NUCLEOTIDE SEQUENCE</scope>
    <source>
        <strain evidence="5">821</strain>
    </source>
</reference>
<organism evidence="5 6">
    <name type="scientific">Sanghuangporus baumii</name>
    <name type="common">Phellinus baumii</name>
    <dbReference type="NCBI Taxonomy" id="108892"/>
    <lineage>
        <taxon>Eukaryota</taxon>
        <taxon>Fungi</taxon>
        <taxon>Dikarya</taxon>
        <taxon>Basidiomycota</taxon>
        <taxon>Agaricomycotina</taxon>
        <taxon>Agaricomycetes</taxon>
        <taxon>Hymenochaetales</taxon>
        <taxon>Hymenochaetaceae</taxon>
        <taxon>Sanghuangporus</taxon>
    </lineage>
</organism>
<evidence type="ECO:0000256" key="2">
    <source>
        <dbReference type="SAM" id="MobiDB-lite"/>
    </source>
</evidence>
<gene>
    <name evidence="5" type="ORF">A7U60_g4833</name>
</gene>
<keyword evidence="1" id="KW-0479">Metal-binding</keyword>
<dbReference type="InterPro" id="IPR013083">
    <property type="entry name" value="Znf_RING/FYVE/PHD"/>
</dbReference>
<keyword evidence="6" id="KW-1185">Reference proteome</keyword>
<feature type="compositionally biased region" description="Basic and acidic residues" evidence="2">
    <location>
        <begin position="104"/>
        <end position="115"/>
    </location>
</feature>
<dbReference type="PANTHER" id="PTHR21540:SF0">
    <property type="entry name" value="PHD FAMILY PROTEIN"/>
    <property type="match status" value="1"/>
</dbReference>
<evidence type="ECO:0000313" key="6">
    <source>
        <dbReference type="Proteomes" id="UP000757232"/>
    </source>
</evidence>
<dbReference type="PROSITE" id="PS50089">
    <property type="entry name" value="ZF_RING_2"/>
    <property type="match status" value="1"/>
</dbReference>
<comment type="caution">
    <text evidence="5">The sequence shown here is derived from an EMBL/GenBank/DDBJ whole genome shotgun (WGS) entry which is preliminary data.</text>
</comment>
<evidence type="ECO:0000313" key="5">
    <source>
        <dbReference type="EMBL" id="OCB88048.1"/>
    </source>
</evidence>
<feature type="compositionally biased region" description="Polar residues" evidence="2">
    <location>
        <begin position="38"/>
        <end position="54"/>
    </location>
</feature>
<dbReference type="SUPFAM" id="SSF57850">
    <property type="entry name" value="RING/U-box"/>
    <property type="match status" value="1"/>
</dbReference>
<dbReference type="EMBL" id="LNZH02000185">
    <property type="protein sequence ID" value="OCB88048.1"/>
    <property type="molecule type" value="Genomic_DNA"/>
</dbReference>
<sequence>MPRRKATTDAPAFSYTYDDEFQTIGFGNGGYSRYMASQPASSTKAGKVNTSTSAILKALDEPSSSGGAPSSKKKGKRRAKEVLGIEDGASAETPKPKRARKSKMKDPDAATPEKRAAIFKKKCPQNIVERLERVISQRFFLIDRRRSGNELREEFSVLGSTGNVYVVTIDKLPSCTCPDAMKGNHCKHILFIFCKVLQVPQSSHVWYQKALLTSELEEVFRSAPPAPNVMAAAQIRDAYNQATGKASSSASSKQNRRMPSADDSCAICYECMEDANGSSLTWCETCGNALHKECFQQWARKKGVDLDCVYCRSPWSLSGSKSTGGKTREGYVNLAHVAGVSPVRDTSTYYHGPRRGQRYYGYQDYDDY</sequence>
<feature type="domain" description="SWIM-type" evidence="4">
    <location>
        <begin position="165"/>
        <end position="197"/>
    </location>
</feature>
<evidence type="ECO:0000259" key="4">
    <source>
        <dbReference type="PROSITE" id="PS50966"/>
    </source>
</evidence>
<evidence type="ECO:0000256" key="1">
    <source>
        <dbReference type="PROSITE-ProRule" id="PRU00175"/>
    </source>
</evidence>
<proteinExistence type="predicted"/>
<feature type="region of interest" description="Disordered" evidence="2">
    <location>
        <begin position="28"/>
        <end position="115"/>
    </location>
</feature>
<dbReference type="InterPro" id="IPR001841">
    <property type="entry name" value="Znf_RING"/>
</dbReference>
<dbReference type="GO" id="GO:0061630">
    <property type="term" value="F:ubiquitin protein ligase activity"/>
    <property type="evidence" value="ECO:0007669"/>
    <property type="project" value="InterPro"/>
</dbReference>
<keyword evidence="1" id="KW-0863">Zinc-finger</keyword>
<protein>
    <submittedName>
        <fullName evidence="5">Uncharacterized protein</fullName>
    </submittedName>
</protein>
<dbReference type="PANTHER" id="PTHR21540">
    <property type="entry name" value="RING FINGER AND SWIM DOMAIN-CONTAINING PROTEIN 2"/>
    <property type="match status" value="1"/>
</dbReference>
<name>A0A9Q5HXX2_SANBA</name>
<dbReference type="AlphaFoldDB" id="A0A9Q5HXX2"/>
<keyword evidence="1" id="KW-0862">Zinc</keyword>